<keyword evidence="4" id="KW-1185">Reference proteome</keyword>
<reference evidence="2 4" key="1">
    <citation type="submission" date="2023-04" db="EMBL/GenBank/DDBJ databases">
        <authorList>
            <consortium name="ELIXIR-Norway"/>
        </authorList>
    </citation>
    <scope>NUCLEOTIDE SEQUENCE [LARGE SCALE GENOMIC DNA]</scope>
</reference>
<feature type="transmembrane region" description="Helical" evidence="1">
    <location>
        <begin position="37"/>
        <end position="56"/>
    </location>
</feature>
<keyword evidence="1" id="KW-0812">Transmembrane</keyword>
<protein>
    <submittedName>
        <fullName evidence="2">Uncharacterized protein</fullName>
    </submittedName>
</protein>
<name>A0ABN9AAW6_RANTA</name>
<dbReference type="EMBL" id="OX460343">
    <property type="protein sequence ID" value="CAI9181150.1"/>
    <property type="molecule type" value="Genomic_DNA"/>
</dbReference>
<feature type="transmembrane region" description="Helical" evidence="1">
    <location>
        <begin position="62"/>
        <end position="82"/>
    </location>
</feature>
<gene>
    <name evidence="2" type="ORF">MRATA1EN1_LOCUS30101</name>
    <name evidence="3" type="ORF">MRATA1EN1_LOCUS30112</name>
</gene>
<sequence length="115" mass="12835">MVRTELLQPSAQDLYEVPGRARHPDTLKIYRQKSLPVLLSFPLGVGGGLLTTVRLFAGKMDFFKILINLAALGLSCGMWHLVSQPGIELGPSALKAWSFSHWTTREVPAEMFKPW</sequence>
<dbReference type="EMBL" id="OX460343">
    <property type="protein sequence ID" value="CAI9181139.1"/>
    <property type="molecule type" value="Genomic_DNA"/>
</dbReference>
<organism evidence="2 4">
    <name type="scientific">Rangifer tarandus platyrhynchus</name>
    <name type="common">Svalbard reindeer</name>
    <dbReference type="NCBI Taxonomy" id="3082113"/>
    <lineage>
        <taxon>Eukaryota</taxon>
        <taxon>Metazoa</taxon>
        <taxon>Chordata</taxon>
        <taxon>Craniata</taxon>
        <taxon>Vertebrata</taxon>
        <taxon>Euteleostomi</taxon>
        <taxon>Mammalia</taxon>
        <taxon>Eutheria</taxon>
        <taxon>Laurasiatheria</taxon>
        <taxon>Artiodactyla</taxon>
        <taxon>Ruminantia</taxon>
        <taxon>Pecora</taxon>
        <taxon>Cervidae</taxon>
        <taxon>Odocoileinae</taxon>
        <taxon>Rangifer</taxon>
    </lineage>
</organism>
<keyword evidence="1" id="KW-1133">Transmembrane helix</keyword>
<evidence type="ECO:0000313" key="4">
    <source>
        <dbReference type="Proteomes" id="UP001176941"/>
    </source>
</evidence>
<evidence type="ECO:0000313" key="3">
    <source>
        <dbReference type="EMBL" id="CAI9181150.1"/>
    </source>
</evidence>
<evidence type="ECO:0000256" key="1">
    <source>
        <dbReference type="SAM" id="Phobius"/>
    </source>
</evidence>
<dbReference type="Proteomes" id="UP001176941">
    <property type="component" value="Chromosome X"/>
</dbReference>
<proteinExistence type="predicted"/>
<keyword evidence="1" id="KW-0472">Membrane</keyword>
<evidence type="ECO:0000313" key="2">
    <source>
        <dbReference type="EMBL" id="CAI9181139.1"/>
    </source>
</evidence>
<accession>A0ABN9AAW6</accession>